<dbReference type="InterPro" id="IPR052038">
    <property type="entry name" value="Type-VII_TA_antitoxin"/>
</dbReference>
<dbReference type="PANTHER" id="PTHR33571:SF14">
    <property type="entry name" value="PROTEIN ADENYLYLTRANSFERASE MJ0435-RELATED"/>
    <property type="match status" value="1"/>
</dbReference>
<dbReference type="AlphaFoldDB" id="A0AAE4SAE0"/>
<evidence type="ECO:0000256" key="7">
    <source>
        <dbReference type="ARBA" id="ARBA00022840"/>
    </source>
</evidence>
<comment type="catalytic activity">
    <reaction evidence="11">
        <text>O-(5'-adenylyl)-L-tyrosyl-[protein] + ATP = O-[5'-(adenylyl-(5'-&gt;3')-adenylyl)]-L-tyrosyl-[protein] + diphosphate</text>
        <dbReference type="Rhea" id="RHEA:66528"/>
        <dbReference type="Rhea" id="RHEA-COMP:13846"/>
        <dbReference type="Rhea" id="RHEA-COMP:17046"/>
        <dbReference type="ChEBI" id="CHEBI:30616"/>
        <dbReference type="ChEBI" id="CHEBI:33019"/>
        <dbReference type="ChEBI" id="CHEBI:83624"/>
        <dbReference type="ChEBI" id="CHEBI:167160"/>
    </reaction>
</comment>
<sequence length="106" mass="12008">MTQSYVSIKKDVLALLERELAYMQEHFGVRTIGLFGSVSRGEDTPESDVDIVVGFREGEYTLANLVHLADYLEDKIKRSVDVVLDDAISRYLRPFIEEEVIMIAPA</sequence>
<keyword evidence="4" id="KW-0548">Nucleotidyltransferase</keyword>
<proteinExistence type="inferred from homology"/>
<dbReference type="InterPro" id="IPR043519">
    <property type="entry name" value="NT_sf"/>
</dbReference>
<evidence type="ECO:0000256" key="12">
    <source>
        <dbReference type="ARBA" id="ARBA00048696"/>
    </source>
</evidence>
<evidence type="ECO:0000256" key="4">
    <source>
        <dbReference type="ARBA" id="ARBA00022695"/>
    </source>
</evidence>
<protein>
    <recommendedName>
        <fullName evidence="9">protein adenylyltransferase</fullName>
        <ecNumber evidence="9">2.7.7.108</ecNumber>
    </recommendedName>
</protein>
<evidence type="ECO:0000256" key="3">
    <source>
        <dbReference type="ARBA" id="ARBA00022679"/>
    </source>
</evidence>
<evidence type="ECO:0000256" key="2">
    <source>
        <dbReference type="ARBA" id="ARBA00022649"/>
    </source>
</evidence>
<accession>A0AAE4SAE0</accession>
<dbReference type="EC" id="2.7.7.108" evidence="9"/>
<evidence type="ECO:0000313" key="14">
    <source>
        <dbReference type="EMBL" id="MDV0442727.1"/>
    </source>
</evidence>
<dbReference type="Proteomes" id="UP001283212">
    <property type="component" value="Unassembled WGS sequence"/>
</dbReference>
<comment type="catalytic activity">
    <reaction evidence="12">
        <text>L-tyrosyl-[protein] + ATP = O-(5'-adenylyl)-L-tyrosyl-[protein] + diphosphate</text>
        <dbReference type="Rhea" id="RHEA:54288"/>
        <dbReference type="Rhea" id="RHEA-COMP:10136"/>
        <dbReference type="Rhea" id="RHEA-COMP:13846"/>
        <dbReference type="ChEBI" id="CHEBI:30616"/>
        <dbReference type="ChEBI" id="CHEBI:33019"/>
        <dbReference type="ChEBI" id="CHEBI:46858"/>
        <dbReference type="ChEBI" id="CHEBI:83624"/>
        <dbReference type="EC" id="2.7.7.108"/>
    </reaction>
</comment>
<comment type="caution">
    <text evidence="14">The sequence shown here is derived from an EMBL/GenBank/DDBJ whole genome shotgun (WGS) entry which is preliminary data.</text>
</comment>
<comment type="cofactor">
    <cofactor evidence="1">
        <name>Mg(2+)</name>
        <dbReference type="ChEBI" id="CHEBI:18420"/>
    </cofactor>
</comment>
<keyword evidence="8" id="KW-0460">Magnesium</keyword>
<keyword evidence="2" id="KW-1277">Toxin-antitoxin system</keyword>
<evidence type="ECO:0000256" key="8">
    <source>
        <dbReference type="ARBA" id="ARBA00022842"/>
    </source>
</evidence>
<keyword evidence="15" id="KW-1185">Reference proteome</keyword>
<dbReference type="PANTHER" id="PTHR33571">
    <property type="entry name" value="SSL8005 PROTEIN"/>
    <property type="match status" value="1"/>
</dbReference>
<dbReference type="EMBL" id="JAWDKB010000001">
    <property type="protein sequence ID" value="MDV0442727.1"/>
    <property type="molecule type" value="Genomic_DNA"/>
</dbReference>
<keyword evidence="6" id="KW-0547">Nucleotide-binding</keyword>
<dbReference type="Pfam" id="PF01909">
    <property type="entry name" value="NTP_transf_2"/>
    <property type="match status" value="1"/>
</dbReference>
<dbReference type="GO" id="GO:0046872">
    <property type="term" value="F:metal ion binding"/>
    <property type="evidence" value="ECO:0007669"/>
    <property type="project" value="UniProtKB-KW"/>
</dbReference>
<organism evidence="14 15">
    <name type="scientific">Methanorbis rubei</name>
    <dbReference type="NCBI Taxonomy" id="3028300"/>
    <lineage>
        <taxon>Archaea</taxon>
        <taxon>Methanobacteriati</taxon>
        <taxon>Methanobacteriota</taxon>
        <taxon>Stenosarchaea group</taxon>
        <taxon>Methanomicrobia</taxon>
        <taxon>Methanomicrobiales</taxon>
        <taxon>Methanocorpusculaceae</taxon>
        <taxon>Methanorbis</taxon>
    </lineage>
</organism>
<dbReference type="InterPro" id="IPR002934">
    <property type="entry name" value="Polymerase_NTP_transf_dom"/>
</dbReference>
<reference evidence="14 15" key="1">
    <citation type="submission" date="2023-06" db="EMBL/GenBank/DDBJ databases">
        <title>Genome sequence of Methancorpusculaceae sp. Cs1.</title>
        <authorList>
            <person name="Protasov E."/>
            <person name="Platt K."/>
            <person name="Poehlein A."/>
            <person name="Daniel R."/>
            <person name="Brune A."/>
        </authorList>
    </citation>
    <scope>NUCLEOTIDE SEQUENCE [LARGE SCALE GENOMIC DNA]</scope>
    <source>
        <strain evidence="14 15">Cs1</strain>
    </source>
</reference>
<dbReference type="GO" id="GO:0005524">
    <property type="term" value="F:ATP binding"/>
    <property type="evidence" value="ECO:0007669"/>
    <property type="project" value="UniProtKB-KW"/>
</dbReference>
<dbReference type="GO" id="GO:0070733">
    <property type="term" value="F:AMPylase activity"/>
    <property type="evidence" value="ECO:0007669"/>
    <property type="project" value="UniProtKB-EC"/>
</dbReference>
<evidence type="ECO:0000256" key="1">
    <source>
        <dbReference type="ARBA" id="ARBA00001946"/>
    </source>
</evidence>
<keyword evidence="5" id="KW-0479">Metal-binding</keyword>
<dbReference type="SUPFAM" id="SSF81301">
    <property type="entry name" value="Nucleotidyltransferase"/>
    <property type="match status" value="1"/>
</dbReference>
<comment type="similarity">
    <text evidence="10">Belongs to the MntA antitoxin family.</text>
</comment>
<name>A0AAE4SAE0_9EURY</name>
<evidence type="ECO:0000256" key="9">
    <source>
        <dbReference type="ARBA" id="ARBA00034531"/>
    </source>
</evidence>
<evidence type="ECO:0000256" key="11">
    <source>
        <dbReference type="ARBA" id="ARBA00047518"/>
    </source>
</evidence>
<dbReference type="CDD" id="cd05403">
    <property type="entry name" value="NT_KNTase_like"/>
    <property type="match status" value="1"/>
</dbReference>
<evidence type="ECO:0000259" key="13">
    <source>
        <dbReference type="Pfam" id="PF01909"/>
    </source>
</evidence>
<keyword evidence="3" id="KW-0808">Transferase</keyword>
<evidence type="ECO:0000313" key="15">
    <source>
        <dbReference type="Proteomes" id="UP001283212"/>
    </source>
</evidence>
<evidence type="ECO:0000256" key="5">
    <source>
        <dbReference type="ARBA" id="ARBA00022723"/>
    </source>
</evidence>
<evidence type="ECO:0000256" key="6">
    <source>
        <dbReference type="ARBA" id="ARBA00022741"/>
    </source>
</evidence>
<evidence type="ECO:0000256" key="10">
    <source>
        <dbReference type="ARBA" id="ARBA00038276"/>
    </source>
</evidence>
<dbReference type="Gene3D" id="3.30.460.10">
    <property type="entry name" value="Beta Polymerase, domain 2"/>
    <property type="match status" value="1"/>
</dbReference>
<gene>
    <name evidence="14" type="ORF">McpCs1_00710</name>
</gene>
<dbReference type="RefSeq" id="WP_338095276.1">
    <property type="nucleotide sequence ID" value="NZ_JAWDKB010000001.1"/>
</dbReference>
<feature type="domain" description="Polymerase nucleotidyl transferase" evidence="13">
    <location>
        <begin position="22"/>
        <end position="101"/>
    </location>
</feature>
<keyword evidence="7" id="KW-0067">ATP-binding</keyword>